<sequence length="76" mass="8883">MLKFLMITLVIFSVSLFANQDMDQVEQINKCDKIYDDCALKCEKNEATDNEQCYAKCEALFDKCQNESEELEEKQD</sequence>
<proteinExistence type="predicted"/>
<evidence type="ECO:0000313" key="2">
    <source>
        <dbReference type="Proteomes" id="UP000322726"/>
    </source>
</evidence>
<gene>
    <name evidence="1" type="ORF">APAC_2201</name>
</gene>
<dbReference type="Proteomes" id="UP000322726">
    <property type="component" value="Chromosome"/>
</dbReference>
<reference evidence="2" key="1">
    <citation type="submission" date="2019-09" db="EMBL/GenBank/DDBJ databases">
        <title>Complete genome sequencing of four Arcobacter species reveals a diverse suite of mobile elements.</title>
        <authorList>
            <person name="On S.L.W."/>
            <person name="Miller W.G."/>
            <person name="Biggs P."/>
            <person name="Cornelius A."/>
            <person name="Vandamme P."/>
        </authorList>
    </citation>
    <scope>NUCLEOTIDE SEQUENCE [LARGE SCALE GENOMIC DNA]</scope>
    <source>
        <strain evidence="2">LMG 26638</strain>
    </source>
</reference>
<protein>
    <submittedName>
        <fullName evidence="1">Uncharacterized protein</fullName>
    </submittedName>
</protein>
<dbReference type="RefSeq" id="WP_130234160.1">
    <property type="nucleotide sequence ID" value="NZ_BMEF01000017.1"/>
</dbReference>
<dbReference type="KEGG" id="apai:APAC_2201"/>
<dbReference type="OrthoDB" id="5349218at2"/>
<reference evidence="1 2" key="2">
    <citation type="submission" date="2019-09" db="EMBL/GenBank/DDBJ databases">
        <title>Complete genome sequencing of four Arcobacter species reveals a diverse suite of mobile elements.</title>
        <authorList>
            <person name="Miller W.G."/>
            <person name="Yee E."/>
            <person name="Bono J.L."/>
        </authorList>
    </citation>
    <scope>NUCLEOTIDE SEQUENCE [LARGE SCALE GENOMIC DNA]</scope>
    <source>
        <strain evidence="1 2">LMG 26638</strain>
    </source>
</reference>
<organism evidence="1 2">
    <name type="scientific">Malaciobacter pacificus</name>
    <dbReference type="NCBI Taxonomy" id="1080223"/>
    <lineage>
        <taxon>Bacteria</taxon>
        <taxon>Pseudomonadati</taxon>
        <taxon>Campylobacterota</taxon>
        <taxon>Epsilonproteobacteria</taxon>
        <taxon>Campylobacterales</taxon>
        <taxon>Arcobacteraceae</taxon>
        <taxon>Malaciobacter</taxon>
    </lineage>
</organism>
<accession>A0A5C2HFR7</accession>
<dbReference type="EMBL" id="CP035928">
    <property type="protein sequence ID" value="QEP35262.1"/>
    <property type="molecule type" value="Genomic_DNA"/>
</dbReference>
<evidence type="ECO:0000313" key="1">
    <source>
        <dbReference type="EMBL" id="QEP35262.1"/>
    </source>
</evidence>
<reference evidence="1 2" key="3">
    <citation type="submission" date="2019-09" db="EMBL/GenBank/DDBJ databases">
        <title>Taxonomic note: a critical rebuttal of the proposed division of the genus Arcobacter into six genera, emended descriptions of Arcobacter anaerophilus and the genus Arcobacter, and an assessment of genus-level boundaries for Epsilonproteobacteria using in silico genomic comparator tools.</title>
        <authorList>
            <person name="On S.L.W."/>
            <person name="Miller W.G."/>
            <person name="Biggs P."/>
            <person name="Cornelius A."/>
            <person name="Vandamme P."/>
        </authorList>
    </citation>
    <scope>NUCLEOTIDE SEQUENCE [LARGE SCALE GENOMIC DNA]</scope>
    <source>
        <strain evidence="1 2">LMG 26638</strain>
    </source>
</reference>
<keyword evidence="2" id="KW-1185">Reference proteome</keyword>
<name>A0A5C2HFR7_9BACT</name>
<dbReference type="AlphaFoldDB" id="A0A5C2HFR7"/>